<evidence type="ECO:0000256" key="1">
    <source>
        <dbReference type="SAM" id="MobiDB-lite"/>
    </source>
</evidence>
<evidence type="ECO:0000259" key="4">
    <source>
        <dbReference type="Pfam" id="PF22255"/>
    </source>
</evidence>
<sequence length="381" mass="41270">MIRPSPDQPALLVDGRLYSSWTDIRVTRGLEQASAAFAFGIARGWEGAGEVWPVLPFAKVELRFGDDLVLTGHIDRMDANIAADSSSVTIAGRSLTGDLVDCMPHINGTEFRRTGLVAIARALAAPIGIQVVEEVDCGEPFALERFERTDTAWQIIERLARMRGVLATDDAEGRLVLTRALTRRASGALVLGENIISASAEIDGGKRFRKYLVLSQSPSAAARQVEIDEPEQLPNGGAQSAIVATAEDPEVPRNRLRIMRAEGDGTAADARARALWAAATSRAQGLALRVEVPGWRQPDGRLWQVNEVTSVNIPWLQLEHDLLVKEVEFTLNAKAGRRTSMTLTPPEALTPEPIPAPRTGSGGGLIWGPRGTFARERQPTP</sequence>
<name>A0ABV7BV75_9PROT</name>
<organism evidence="5 6">
    <name type="scientific">Falsiroseomonas tokyonensis</name>
    <dbReference type="NCBI Taxonomy" id="430521"/>
    <lineage>
        <taxon>Bacteria</taxon>
        <taxon>Pseudomonadati</taxon>
        <taxon>Pseudomonadota</taxon>
        <taxon>Alphaproteobacteria</taxon>
        <taxon>Acetobacterales</taxon>
        <taxon>Roseomonadaceae</taxon>
        <taxon>Falsiroseomonas</taxon>
    </lineage>
</organism>
<dbReference type="PIRSF" id="PIRSF004440">
    <property type="entry name" value="GpP"/>
    <property type="match status" value="1"/>
</dbReference>
<feature type="domain" description="Baseplate hub protein gp44-like N-terminal" evidence="2">
    <location>
        <begin position="11"/>
        <end position="94"/>
    </location>
</feature>
<dbReference type="EMBL" id="JBHRSB010000003">
    <property type="protein sequence ID" value="MFC3000801.1"/>
    <property type="molecule type" value="Genomic_DNA"/>
</dbReference>
<dbReference type="Pfam" id="PF22255">
    <property type="entry name" value="Gp44-like_2nd"/>
    <property type="match status" value="1"/>
</dbReference>
<dbReference type="InterPro" id="IPR053982">
    <property type="entry name" value="Gp44/GpP-like_C"/>
</dbReference>
<feature type="domain" description="Baseplate hub protein gp44/GpP-like C-terminal" evidence="3">
    <location>
        <begin position="266"/>
        <end position="352"/>
    </location>
</feature>
<protein>
    <submittedName>
        <fullName evidence="5">Phage baseplate assembly protein</fullName>
    </submittedName>
</protein>
<dbReference type="InterPro" id="IPR049354">
    <property type="entry name" value="GpP-like_N"/>
</dbReference>
<keyword evidence="6" id="KW-1185">Reference proteome</keyword>
<evidence type="ECO:0000313" key="5">
    <source>
        <dbReference type="EMBL" id="MFC3000801.1"/>
    </source>
</evidence>
<evidence type="ECO:0000259" key="3">
    <source>
        <dbReference type="Pfam" id="PF21929"/>
    </source>
</evidence>
<gene>
    <name evidence="5" type="ORF">ACFOD3_12920</name>
</gene>
<dbReference type="Proteomes" id="UP001595420">
    <property type="component" value="Unassembled WGS sequence"/>
</dbReference>
<evidence type="ECO:0000313" key="6">
    <source>
        <dbReference type="Proteomes" id="UP001595420"/>
    </source>
</evidence>
<dbReference type="InterPro" id="IPR026276">
    <property type="entry name" value="Baseplate_GpP"/>
</dbReference>
<feature type="domain" description="Baseplate hub protein gp44/GpP-like second" evidence="4">
    <location>
        <begin position="96"/>
        <end position="179"/>
    </location>
</feature>
<dbReference type="RefSeq" id="WP_216836867.1">
    <property type="nucleotide sequence ID" value="NZ_JAFNJS010000003.1"/>
</dbReference>
<comment type="caution">
    <text evidence="5">The sequence shown here is derived from an EMBL/GenBank/DDBJ whole genome shotgun (WGS) entry which is preliminary data.</text>
</comment>
<accession>A0ABV7BV75</accession>
<dbReference type="Pfam" id="PF21683">
    <property type="entry name" value="GpP-like_1st"/>
    <property type="match status" value="1"/>
</dbReference>
<evidence type="ECO:0000259" key="2">
    <source>
        <dbReference type="Pfam" id="PF21683"/>
    </source>
</evidence>
<dbReference type="Pfam" id="PF21929">
    <property type="entry name" value="GpP_4th"/>
    <property type="match status" value="1"/>
</dbReference>
<feature type="region of interest" description="Disordered" evidence="1">
    <location>
        <begin position="343"/>
        <end position="381"/>
    </location>
</feature>
<reference evidence="6" key="1">
    <citation type="journal article" date="2019" name="Int. J. Syst. Evol. Microbiol.">
        <title>The Global Catalogue of Microorganisms (GCM) 10K type strain sequencing project: providing services to taxonomists for standard genome sequencing and annotation.</title>
        <authorList>
            <consortium name="The Broad Institute Genomics Platform"/>
            <consortium name="The Broad Institute Genome Sequencing Center for Infectious Disease"/>
            <person name="Wu L."/>
            <person name="Ma J."/>
        </authorList>
    </citation>
    <scope>NUCLEOTIDE SEQUENCE [LARGE SCALE GENOMIC DNA]</scope>
    <source>
        <strain evidence="6">CGMCC 1.16855</strain>
    </source>
</reference>
<proteinExistence type="predicted"/>
<dbReference type="InterPro" id="IPR053981">
    <property type="entry name" value="Gp44/GpP-like_2nd"/>
</dbReference>